<accession>A0A1H2LK81</accession>
<evidence type="ECO:0000313" key="1">
    <source>
        <dbReference type="EMBL" id="SDU81028.1"/>
    </source>
</evidence>
<sequence>MELIDFFKDKKFAGCERIYIRPHIPAKQLSNAVGAYSVRVEPKEVVVLIDDTAFGSGKDGILICENRLVIREVFSSARAYDYDAIDSISCEGRRLFINEREAYKLVQPDKHDLADFFELMNQWISRRGASAAQIREPRAAAPTSGKANAGMGEFLYDVGRKVVSDKVYVRPHIPAKKLQSAINAYGNGLSPEDVIILVDDTAFGSAKDGILITDKSIYIKIFTESLRAYEWEVVESIDIEKRTIYINGAASGKLVQATEKDIGQLFDKIEEFLAGQSHSGEKKSLGQASTAQREASLELSFDLEEVLPQANRPESVLETGQVAVATNTVINAVEAEGGSQSNNKLASYVSTLIADNKSKIIPLLKQKAGNTSLAALQDDASIQRLSEYLYERLPSVVKLAVSVDAFNQFMMNNREKLLAKLLIEEQSTQEISVVSVQDIGSSTVQSETQAIVSVVEAEVIANHPGEGFVASAKTSEHVPPKDSKAKDKLLGYVATAIEQNKSKIIPLLKEKTGEASLAALRDDANVEKLAGFLYAFLPAVVRLTLREEIFVQFMLDNRNKLLDKLVQSDLLPAPSASQQFLGQSLEKSDDYESQLMDLLSDDQPSGDSGGSGDSVVAILERVVQSLRREAVDDPESKFLFDLAVSHLSVLILKAKNIQSFSREKVESQVGFMLAFMYGFSFHKIPESIRRQDNIFEAYMTPLLMTLDKYKEFCGYDLLEQDGESFTIFAYGMAKMLSKDQLNQMVRKIIDEHKHKSVPGDFALDDIMSLLRDANAAAERWVVELTKEAIADEREVQRKWGDLLR</sequence>
<organism evidence="1 2">
    <name type="scientific">Pseudomonas sihuiensis</name>
    <dbReference type="NCBI Taxonomy" id="1274359"/>
    <lineage>
        <taxon>Bacteria</taxon>
        <taxon>Pseudomonadati</taxon>
        <taxon>Pseudomonadota</taxon>
        <taxon>Gammaproteobacteria</taxon>
        <taxon>Pseudomonadales</taxon>
        <taxon>Pseudomonadaceae</taxon>
        <taxon>Pseudomonas</taxon>
    </lineage>
</organism>
<proteinExistence type="predicted"/>
<name>A0A1H2LK81_9PSED</name>
<dbReference type="Proteomes" id="UP000198675">
    <property type="component" value="Chromosome I"/>
</dbReference>
<dbReference type="EMBL" id="LT629797">
    <property type="protein sequence ID" value="SDU81028.1"/>
    <property type="molecule type" value="Genomic_DNA"/>
</dbReference>
<evidence type="ECO:0000313" key="2">
    <source>
        <dbReference type="Proteomes" id="UP000198675"/>
    </source>
</evidence>
<dbReference type="GeneID" id="83642226"/>
<keyword evidence="2" id="KW-1185">Reference proteome</keyword>
<gene>
    <name evidence="1" type="ORF">SAMN05216363_1688</name>
</gene>
<dbReference type="AlphaFoldDB" id="A0A1H2LK81"/>
<dbReference type="RefSeq" id="WP_021219092.1">
    <property type="nucleotide sequence ID" value="NZ_LT629797.1"/>
</dbReference>
<protein>
    <submittedName>
        <fullName evidence="1">Uncharacterized protein</fullName>
    </submittedName>
</protein>
<reference evidence="2" key="1">
    <citation type="submission" date="2016-10" db="EMBL/GenBank/DDBJ databases">
        <authorList>
            <person name="Varghese N."/>
            <person name="Submissions S."/>
        </authorList>
    </citation>
    <scope>NUCLEOTIDE SEQUENCE [LARGE SCALE GENOMIC DNA]</scope>
    <source>
        <strain evidence="2">KCTC 32246</strain>
    </source>
</reference>